<dbReference type="Proteomes" id="UP001176940">
    <property type="component" value="Unassembled WGS sequence"/>
</dbReference>
<dbReference type="InterPro" id="IPR036028">
    <property type="entry name" value="SH3-like_dom_sf"/>
</dbReference>
<proteinExistence type="predicted"/>
<name>A0ABN9KRD0_9NEOB</name>
<feature type="domain" description="SH3" evidence="4">
    <location>
        <begin position="1"/>
        <end position="57"/>
    </location>
</feature>
<dbReference type="PROSITE" id="PS50002">
    <property type="entry name" value="SH3"/>
    <property type="match status" value="2"/>
</dbReference>
<dbReference type="PANTHER" id="PTHR15706:SF28">
    <property type="entry name" value="NADPH OXIDASE ORGANIZER 1"/>
    <property type="match status" value="1"/>
</dbReference>
<feature type="compositionally biased region" description="Low complexity" evidence="3">
    <location>
        <begin position="199"/>
        <end position="215"/>
    </location>
</feature>
<dbReference type="SMART" id="SM00326">
    <property type="entry name" value="SH3"/>
    <property type="match status" value="1"/>
</dbReference>
<comment type="caution">
    <text evidence="5">The sequence shown here is derived from an EMBL/GenBank/DDBJ whole genome shotgun (WGS) entry which is preliminary data.</text>
</comment>
<accession>A0ABN9KRD0</accession>
<dbReference type="InterPro" id="IPR035758">
    <property type="entry name" value="NoxO1_SH3_2"/>
</dbReference>
<dbReference type="Gene3D" id="2.30.30.40">
    <property type="entry name" value="SH3 Domains"/>
    <property type="match status" value="2"/>
</dbReference>
<dbReference type="InterPro" id="IPR001452">
    <property type="entry name" value="SH3_domain"/>
</dbReference>
<organism evidence="5 6">
    <name type="scientific">Ranitomeya imitator</name>
    <name type="common">mimic poison frog</name>
    <dbReference type="NCBI Taxonomy" id="111125"/>
    <lineage>
        <taxon>Eukaryota</taxon>
        <taxon>Metazoa</taxon>
        <taxon>Chordata</taxon>
        <taxon>Craniata</taxon>
        <taxon>Vertebrata</taxon>
        <taxon>Euteleostomi</taxon>
        <taxon>Amphibia</taxon>
        <taxon>Batrachia</taxon>
        <taxon>Anura</taxon>
        <taxon>Neobatrachia</taxon>
        <taxon>Hyloidea</taxon>
        <taxon>Dendrobatidae</taxon>
        <taxon>Dendrobatinae</taxon>
        <taxon>Ranitomeya</taxon>
    </lineage>
</organism>
<keyword evidence="1 2" id="KW-0728">SH3 domain</keyword>
<evidence type="ECO:0000256" key="2">
    <source>
        <dbReference type="PROSITE-ProRule" id="PRU00192"/>
    </source>
</evidence>
<evidence type="ECO:0000256" key="1">
    <source>
        <dbReference type="ARBA" id="ARBA00022443"/>
    </source>
</evidence>
<gene>
    <name evidence="5" type="ORF">RIMI_LOCUS36515</name>
</gene>
<evidence type="ECO:0000256" key="3">
    <source>
        <dbReference type="SAM" id="MobiDB-lite"/>
    </source>
</evidence>
<dbReference type="CDD" id="cd12024">
    <property type="entry name" value="SH3_NoxO1_2"/>
    <property type="match status" value="1"/>
</dbReference>
<dbReference type="Pfam" id="PF00018">
    <property type="entry name" value="SH3_1"/>
    <property type="match status" value="1"/>
</dbReference>
<evidence type="ECO:0000313" key="5">
    <source>
        <dbReference type="EMBL" id="CAJ0915282.1"/>
    </source>
</evidence>
<dbReference type="PANTHER" id="PTHR15706">
    <property type="entry name" value="SH3 MULTIPLE DOMAIN"/>
    <property type="match status" value="1"/>
</dbReference>
<feature type="domain" description="SH3" evidence="4">
    <location>
        <begin position="69"/>
        <end position="128"/>
    </location>
</feature>
<keyword evidence="6" id="KW-1185">Reference proteome</keyword>
<feature type="region of interest" description="Disordered" evidence="3">
    <location>
        <begin position="171"/>
        <end position="215"/>
    </location>
</feature>
<evidence type="ECO:0000259" key="4">
    <source>
        <dbReference type="PROSITE" id="PS50002"/>
    </source>
</evidence>
<dbReference type="EMBL" id="CAUEEQ010000002">
    <property type="protein sequence ID" value="CAJ0915282.1"/>
    <property type="molecule type" value="Genomic_DNA"/>
</dbReference>
<protein>
    <recommendedName>
        <fullName evidence="4">SH3 domain-containing protein</fullName>
    </recommendedName>
</protein>
<evidence type="ECO:0000313" key="6">
    <source>
        <dbReference type="Proteomes" id="UP001176940"/>
    </source>
</evidence>
<reference evidence="5" key="1">
    <citation type="submission" date="2023-07" db="EMBL/GenBank/DDBJ databases">
        <authorList>
            <person name="Stuckert A."/>
        </authorList>
    </citation>
    <scope>NUCLEOTIDE SEQUENCE</scope>
</reference>
<sequence length="273" mass="31343">MCMADYETADLRDRAFRVKQYEFLDVLLKENTGWWLVENEERQLAWFPAPYLQDYRKTEEFDIVKECQEEGILCVVIKGYQAQNFDELSVGIGVVVEVLRKSDSGWWLIRYNKRTGYIPSLYLKPYSNPCERFHHILGRERLGSTPNLQEDRWFGDTYSFLSFRPSIDEQRRSDRGRLQSLGNTSLGSEARSDLDSDLESVSGSRRSSSNSGVSFLSTSDISLSTTTSVYGLPQIPTRPKPEEILQKCSTVTKNKVRRSLVSMGSTDVNMIQL</sequence>
<dbReference type="InterPro" id="IPR051228">
    <property type="entry name" value="NADPH_Oxidase/PX-Domain"/>
</dbReference>
<dbReference type="SUPFAM" id="SSF50044">
    <property type="entry name" value="SH3-domain"/>
    <property type="match status" value="2"/>
</dbReference>